<evidence type="ECO:0000259" key="1">
    <source>
        <dbReference type="SMART" id="SM00479"/>
    </source>
</evidence>
<dbReference type="Pfam" id="PF00929">
    <property type="entry name" value="RNase_T"/>
    <property type="match status" value="1"/>
</dbReference>
<dbReference type="STRING" id="1802525.A2975_02910"/>
<reference evidence="2 3" key="1">
    <citation type="journal article" date="2016" name="Nat. Commun.">
        <title>Thousands of microbial genomes shed light on interconnected biogeochemical processes in an aquifer system.</title>
        <authorList>
            <person name="Anantharaman K."/>
            <person name="Brown C.T."/>
            <person name="Hug L.A."/>
            <person name="Sharon I."/>
            <person name="Castelle C.J."/>
            <person name="Probst A.J."/>
            <person name="Thomas B.C."/>
            <person name="Singh A."/>
            <person name="Wilkins M.J."/>
            <person name="Karaoz U."/>
            <person name="Brodie E.L."/>
            <person name="Williams K.H."/>
            <person name="Hubbard S.S."/>
            <person name="Banfield J.F."/>
        </authorList>
    </citation>
    <scope>NUCLEOTIDE SEQUENCE [LARGE SCALE GENOMIC DNA]</scope>
</reference>
<name>A0A1F8BX52_9BACT</name>
<dbReference type="SUPFAM" id="SSF53098">
    <property type="entry name" value="Ribonuclease H-like"/>
    <property type="match status" value="1"/>
</dbReference>
<proteinExistence type="predicted"/>
<gene>
    <name evidence="2" type="ORF">A2975_02910</name>
</gene>
<feature type="domain" description="Exonuclease" evidence="1">
    <location>
        <begin position="8"/>
        <end position="182"/>
    </location>
</feature>
<organism evidence="2 3">
    <name type="scientific">Candidatus Woesebacteria bacterium RIFCSPLOWO2_01_FULL_44_14</name>
    <dbReference type="NCBI Taxonomy" id="1802525"/>
    <lineage>
        <taxon>Bacteria</taxon>
        <taxon>Candidatus Woeseibacteriota</taxon>
    </lineage>
</organism>
<evidence type="ECO:0000313" key="2">
    <source>
        <dbReference type="EMBL" id="OGM68684.1"/>
    </source>
</evidence>
<dbReference type="Proteomes" id="UP000178429">
    <property type="component" value="Unassembled WGS sequence"/>
</dbReference>
<comment type="caution">
    <text evidence="2">The sequence shown here is derived from an EMBL/GenBank/DDBJ whole genome shotgun (WGS) entry which is preliminary data.</text>
</comment>
<dbReference type="GO" id="GO:0004527">
    <property type="term" value="F:exonuclease activity"/>
    <property type="evidence" value="ECO:0007669"/>
    <property type="project" value="UniProtKB-ARBA"/>
</dbReference>
<accession>A0A1F8BX52</accession>
<dbReference type="InterPro" id="IPR012337">
    <property type="entry name" value="RNaseH-like_sf"/>
</dbReference>
<dbReference type="InterPro" id="IPR013520">
    <property type="entry name" value="Ribonucl_H"/>
</dbReference>
<sequence>MTNKRKEIYISVDIEASGPIPGEFSMLSFGACVVGSTQGTFYAELKPLNDNFVKQALEVSGLSMQELKIRGEKVAEAMARFEKWIKEMSGEDKPVFVAFNATFDWSFTHWYFVKFLGRDPFGISGLDIKAYYMGMKKTTWRETAKKQIRAQFPSKQKHTHNALDDAIEQAEMFGKILNGKSI</sequence>
<dbReference type="Gene3D" id="3.30.420.10">
    <property type="entry name" value="Ribonuclease H-like superfamily/Ribonuclease H"/>
    <property type="match status" value="1"/>
</dbReference>
<dbReference type="AlphaFoldDB" id="A0A1F8BX52"/>
<dbReference type="GO" id="GO:0003676">
    <property type="term" value="F:nucleic acid binding"/>
    <property type="evidence" value="ECO:0007669"/>
    <property type="project" value="InterPro"/>
</dbReference>
<dbReference type="EMBL" id="MGHL01000020">
    <property type="protein sequence ID" value="OGM68684.1"/>
    <property type="molecule type" value="Genomic_DNA"/>
</dbReference>
<dbReference type="InterPro" id="IPR036397">
    <property type="entry name" value="RNaseH_sf"/>
</dbReference>
<dbReference type="SMART" id="SM00479">
    <property type="entry name" value="EXOIII"/>
    <property type="match status" value="1"/>
</dbReference>
<evidence type="ECO:0000313" key="3">
    <source>
        <dbReference type="Proteomes" id="UP000178429"/>
    </source>
</evidence>
<protein>
    <recommendedName>
        <fullName evidence="1">Exonuclease domain-containing protein</fullName>
    </recommendedName>
</protein>